<dbReference type="GO" id="GO:0003723">
    <property type="term" value="F:RNA binding"/>
    <property type="evidence" value="ECO:0007669"/>
    <property type="project" value="UniProtKB-KW"/>
</dbReference>
<dbReference type="AlphaFoldDB" id="A0A9J6DY74"/>
<evidence type="ECO:0000256" key="4">
    <source>
        <dbReference type="ARBA" id="ARBA00022917"/>
    </source>
</evidence>
<feature type="compositionally biased region" description="Low complexity" evidence="5">
    <location>
        <begin position="66"/>
        <end position="78"/>
    </location>
</feature>
<reference evidence="6" key="2">
    <citation type="submission" date="2021-09" db="EMBL/GenBank/DDBJ databases">
        <authorList>
            <person name="Jia N."/>
            <person name="Wang J."/>
            <person name="Shi W."/>
            <person name="Du L."/>
            <person name="Sun Y."/>
            <person name="Zhan W."/>
            <person name="Jiang J."/>
            <person name="Wang Q."/>
            <person name="Zhang B."/>
            <person name="Ji P."/>
            <person name="Sakyi L.B."/>
            <person name="Cui X."/>
            <person name="Yuan T."/>
            <person name="Jiang B."/>
            <person name="Yang W."/>
            <person name="Lam T.T.-Y."/>
            <person name="Chang Q."/>
            <person name="Ding S."/>
            <person name="Wang X."/>
            <person name="Zhu J."/>
            <person name="Ruan X."/>
            <person name="Zhao L."/>
            <person name="Wei J."/>
            <person name="Que T."/>
            <person name="Du C."/>
            <person name="Cheng J."/>
            <person name="Dai P."/>
            <person name="Han X."/>
            <person name="Huang E."/>
            <person name="Gao Y."/>
            <person name="Liu J."/>
            <person name="Shao H."/>
            <person name="Ye R."/>
            <person name="Li L."/>
            <person name="Wei W."/>
            <person name="Wang X."/>
            <person name="Wang C."/>
            <person name="Huo Q."/>
            <person name="Li W."/>
            <person name="Guo W."/>
            <person name="Chen H."/>
            <person name="Chen S."/>
            <person name="Zhou L."/>
            <person name="Zhou L."/>
            <person name="Ni X."/>
            <person name="Tian J."/>
            <person name="Zhou Y."/>
            <person name="Sheng Y."/>
            <person name="Liu T."/>
            <person name="Pan Y."/>
            <person name="Xia L."/>
            <person name="Li J."/>
            <person name="Zhao F."/>
            <person name="Cao W."/>
        </authorList>
    </citation>
    <scope>NUCLEOTIDE SEQUENCE</scope>
    <source>
        <strain evidence="6">Rmic-2018</strain>
        <tissue evidence="6">Larvae</tissue>
    </source>
</reference>
<proteinExistence type="predicted"/>
<keyword evidence="1" id="KW-0963">Cytoplasm</keyword>
<dbReference type="VEuPathDB" id="VectorBase:LOC119166660"/>
<evidence type="ECO:0000256" key="1">
    <source>
        <dbReference type="ARBA" id="ARBA00022490"/>
    </source>
</evidence>
<protein>
    <submittedName>
        <fullName evidence="6">Uncharacterized protein</fullName>
    </submittedName>
</protein>
<keyword evidence="7" id="KW-1185">Reference proteome</keyword>
<dbReference type="InterPro" id="IPR007783">
    <property type="entry name" value="eIF3d"/>
</dbReference>
<dbReference type="Proteomes" id="UP000821866">
    <property type="component" value="Chromosome 4"/>
</dbReference>
<dbReference type="GO" id="GO:0003743">
    <property type="term" value="F:translation initiation factor activity"/>
    <property type="evidence" value="ECO:0007669"/>
    <property type="project" value="UniProtKB-KW"/>
</dbReference>
<keyword evidence="4" id="KW-0648">Protein biosynthesis</keyword>
<evidence type="ECO:0000313" key="7">
    <source>
        <dbReference type="Proteomes" id="UP000821866"/>
    </source>
</evidence>
<organism evidence="6 7">
    <name type="scientific">Rhipicephalus microplus</name>
    <name type="common">Cattle tick</name>
    <name type="synonym">Boophilus microplus</name>
    <dbReference type="NCBI Taxonomy" id="6941"/>
    <lineage>
        <taxon>Eukaryota</taxon>
        <taxon>Metazoa</taxon>
        <taxon>Ecdysozoa</taxon>
        <taxon>Arthropoda</taxon>
        <taxon>Chelicerata</taxon>
        <taxon>Arachnida</taxon>
        <taxon>Acari</taxon>
        <taxon>Parasitiformes</taxon>
        <taxon>Ixodida</taxon>
        <taxon>Ixodoidea</taxon>
        <taxon>Ixodidae</taxon>
        <taxon>Rhipicephalinae</taxon>
        <taxon>Rhipicephalus</taxon>
        <taxon>Boophilus</taxon>
    </lineage>
</organism>
<evidence type="ECO:0000256" key="5">
    <source>
        <dbReference type="SAM" id="MobiDB-lite"/>
    </source>
</evidence>
<gene>
    <name evidence="6" type="ORF">HPB51_001389</name>
</gene>
<keyword evidence="3" id="KW-0694">RNA-binding</keyword>
<keyword evidence="2" id="KW-0396">Initiation factor</keyword>
<dbReference type="GO" id="GO:0005852">
    <property type="term" value="C:eukaryotic translation initiation factor 3 complex"/>
    <property type="evidence" value="ECO:0007669"/>
    <property type="project" value="InterPro"/>
</dbReference>
<dbReference type="Pfam" id="PF05091">
    <property type="entry name" value="eIF-3_zeta"/>
    <property type="match status" value="1"/>
</dbReference>
<name>A0A9J6DY74_RHIMP</name>
<evidence type="ECO:0000313" key="6">
    <source>
        <dbReference type="EMBL" id="KAH8027022.1"/>
    </source>
</evidence>
<evidence type="ECO:0000256" key="3">
    <source>
        <dbReference type="ARBA" id="ARBA00022884"/>
    </source>
</evidence>
<feature type="region of interest" description="Disordered" evidence="5">
    <location>
        <begin position="42"/>
        <end position="84"/>
    </location>
</feature>
<accession>A0A9J6DY74</accession>
<comment type="caution">
    <text evidence="6">The sequence shown here is derived from an EMBL/GenBank/DDBJ whole genome shotgun (WGS) entry which is preliminary data.</text>
</comment>
<evidence type="ECO:0000256" key="2">
    <source>
        <dbReference type="ARBA" id="ARBA00022540"/>
    </source>
</evidence>
<sequence>MLPVCSVHDKYSSQFGSGTQYAYYHDEDESTFQLVDTTRMHKPMHQRGRFRMNQQRNLRSRERQKLVQQQQLQVLSKSAKGRER</sequence>
<reference evidence="6" key="1">
    <citation type="journal article" date="2020" name="Cell">
        <title>Large-Scale Comparative Analyses of Tick Genomes Elucidate Their Genetic Diversity and Vector Capacities.</title>
        <authorList>
            <consortium name="Tick Genome and Microbiome Consortium (TIGMIC)"/>
            <person name="Jia N."/>
            <person name="Wang J."/>
            <person name="Shi W."/>
            <person name="Du L."/>
            <person name="Sun Y."/>
            <person name="Zhan W."/>
            <person name="Jiang J.F."/>
            <person name="Wang Q."/>
            <person name="Zhang B."/>
            <person name="Ji P."/>
            <person name="Bell-Sakyi L."/>
            <person name="Cui X.M."/>
            <person name="Yuan T.T."/>
            <person name="Jiang B.G."/>
            <person name="Yang W.F."/>
            <person name="Lam T.T."/>
            <person name="Chang Q.C."/>
            <person name="Ding S.J."/>
            <person name="Wang X.J."/>
            <person name="Zhu J.G."/>
            <person name="Ruan X.D."/>
            <person name="Zhao L."/>
            <person name="Wei J.T."/>
            <person name="Ye R.Z."/>
            <person name="Que T.C."/>
            <person name="Du C.H."/>
            <person name="Zhou Y.H."/>
            <person name="Cheng J.X."/>
            <person name="Dai P.F."/>
            <person name="Guo W.B."/>
            <person name="Han X.H."/>
            <person name="Huang E.J."/>
            <person name="Li L.F."/>
            <person name="Wei W."/>
            <person name="Gao Y.C."/>
            <person name="Liu J.Z."/>
            <person name="Shao H.Z."/>
            <person name="Wang X."/>
            <person name="Wang C.C."/>
            <person name="Yang T.C."/>
            <person name="Huo Q.B."/>
            <person name="Li W."/>
            <person name="Chen H.Y."/>
            <person name="Chen S.E."/>
            <person name="Zhou L.G."/>
            <person name="Ni X.B."/>
            <person name="Tian J.H."/>
            <person name="Sheng Y."/>
            <person name="Liu T."/>
            <person name="Pan Y.S."/>
            <person name="Xia L.Y."/>
            <person name="Li J."/>
            <person name="Zhao F."/>
            <person name="Cao W.C."/>
        </authorList>
    </citation>
    <scope>NUCLEOTIDE SEQUENCE</scope>
    <source>
        <strain evidence="6">Rmic-2018</strain>
    </source>
</reference>
<dbReference type="EMBL" id="JABSTU010000006">
    <property type="protein sequence ID" value="KAH8027022.1"/>
    <property type="molecule type" value="Genomic_DNA"/>
</dbReference>